<proteinExistence type="predicted"/>
<evidence type="ECO:0000313" key="3">
    <source>
        <dbReference type="EMBL" id="EUC43256.1"/>
    </source>
</evidence>
<feature type="transmembrane region" description="Helical" evidence="2">
    <location>
        <begin position="100"/>
        <end position="120"/>
    </location>
</feature>
<evidence type="ECO:0000256" key="2">
    <source>
        <dbReference type="SAM" id="Phobius"/>
    </source>
</evidence>
<dbReference type="KEGG" id="bor:COCMIDRAFT_38791"/>
<dbReference type="HOGENOM" id="CLU_068294_0_0_1"/>
<feature type="transmembrane region" description="Helical" evidence="2">
    <location>
        <begin position="282"/>
        <end position="308"/>
    </location>
</feature>
<dbReference type="EMBL" id="KI964035">
    <property type="protein sequence ID" value="EUC43256.1"/>
    <property type="molecule type" value="Genomic_DNA"/>
</dbReference>
<sequence length="337" mass="36796">MAGKLPLPSTQETSSRMSPALSFATLARTVGRITQVLQRIWTAIETLIIRFATLPYYRLYHFNTINPLRNLASLASSSNPDTRKLLSTLSSWRTRKISELQFTTISCTVLAAAVIGAFSWPTISNAHWLTPGFWHTSLILSILGILLSASEITVLSLLGPVGYHHHHPSSHFPHSSQLPPAPISGHGNGGGGGSNGGSGGVNNSAMQRYIPFLLSPVRTKEDASGGGGAKQHYVPRRKMVFTWQAPLMFMSYSVCAFLAGLTVLVGLPILRGDKKGAWGDEGWNIAVMYLTAFGSGLAAFVYCSFWVYHYVHVEHDGVERDEYREVGPWGMFPAGYD</sequence>
<evidence type="ECO:0000313" key="4">
    <source>
        <dbReference type="Proteomes" id="UP000054032"/>
    </source>
</evidence>
<accession>W6ZIB8</accession>
<feature type="transmembrane region" description="Helical" evidence="2">
    <location>
        <begin position="132"/>
        <end position="158"/>
    </location>
</feature>
<dbReference type="GeneID" id="19123548"/>
<dbReference type="eggNOG" id="ENOG502SRQ8">
    <property type="taxonomic scope" value="Eukaryota"/>
</dbReference>
<feature type="compositionally biased region" description="Gly residues" evidence="1">
    <location>
        <begin position="186"/>
        <end position="198"/>
    </location>
</feature>
<gene>
    <name evidence="3" type="ORF">COCMIDRAFT_38791</name>
</gene>
<keyword evidence="2" id="KW-1133">Transmembrane helix</keyword>
<name>W6ZIB8_COCMI</name>
<keyword evidence="2" id="KW-0812">Transmembrane</keyword>
<protein>
    <submittedName>
        <fullName evidence="3">Uncharacterized protein</fullName>
    </submittedName>
</protein>
<organism evidence="3 4">
    <name type="scientific">Bipolaris oryzae ATCC 44560</name>
    <dbReference type="NCBI Taxonomy" id="930090"/>
    <lineage>
        <taxon>Eukaryota</taxon>
        <taxon>Fungi</taxon>
        <taxon>Dikarya</taxon>
        <taxon>Ascomycota</taxon>
        <taxon>Pezizomycotina</taxon>
        <taxon>Dothideomycetes</taxon>
        <taxon>Pleosporomycetidae</taxon>
        <taxon>Pleosporales</taxon>
        <taxon>Pleosporineae</taxon>
        <taxon>Pleosporaceae</taxon>
        <taxon>Bipolaris</taxon>
    </lineage>
</organism>
<feature type="transmembrane region" description="Helical" evidence="2">
    <location>
        <begin position="247"/>
        <end position="270"/>
    </location>
</feature>
<dbReference type="AlphaFoldDB" id="W6ZIB8"/>
<reference evidence="3 4" key="1">
    <citation type="journal article" date="2013" name="PLoS Genet.">
        <title>Comparative genome structure, secondary metabolite, and effector coding capacity across Cochliobolus pathogens.</title>
        <authorList>
            <person name="Condon B.J."/>
            <person name="Leng Y."/>
            <person name="Wu D."/>
            <person name="Bushley K.E."/>
            <person name="Ohm R.A."/>
            <person name="Otillar R."/>
            <person name="Martin J."/>
            <person name="Schackwitz W."/>
            <person name="Grimwood J."/>
            <person name="MohdZainudin N."/>
            <person name="Xue C."/>
            <person name="Wang R."/>
            <person name="Manning V.A."/>
            <person name="Dhillon B."/>
            <person name="Tu Z.J."/>
            <person name="Steffenson B.J."/>
            <person name="Salamov A."/>
            <person name="Sun H."/>
            <person name="Lowry S."/>
            <person name="LaButti K."/>
            <person name="Han J."/>
            <person name="Copeland A."/>
            <person name="Lindquist E."/>
            <person name="Barry K."/>
            <person name="Schmutz J."/>
            <person name="Baker S.E."/>
            <person name="Ciuffetti L.M."/>
            <person name="Grigoriev I.V."/>
            <person name="Zhong S."/>
            <person name="Turgeon B.G."/>
        </authorList>
    </citation>
    <scope>NUCLEOTIDE SEQUENCE [LARGE SCALE GENOMIC DNA]</scope>
    <source>
        <strain evidence="3 4">ATCC 44560</strain>
    </source>
</reference>
<evidence type="ECO:0000256" key="1">
    <source>
        <dbReference type="SAM" id="MobiDB-lite"/>
    </source>
</evidence>
<keyword evidence="2" id="KW-0472">Membrane</keyword>
<feature type="region of interest" description="Disordered" evidence="1">
    <location>
        <begin position="168"/>
        <end position="198"/>
    </location>
</feature>
<dbReference type="Proteomes" id="UP000054032">
    <property type="component" value="Unassembled WGS sequence"/>
</dbReference>
<keyword evidence="4" id="KW-1185">Reference proteome</keyword>
<dbReference type="OrthoDB" id="630895at2759"/>
<dbReference type="RefSeq" id="XP_007690225.1">
    <property type="nucleotide sequence ID" value="XM_007692035.1"/>
</dbReference>